<evidence type="ECO:0000313" key="3">
    <source>
        <dbReference type="Proteomes" id="UP000192907"/>
    </source>
</evidence>
<evidence type="ECO:0000256" key="1">
    <source>
        <dbReference type="SAM" id="MobiDB-lite"/>
    </source>
</evidence>
<dbReference type="EMBL" id="FWZT01000027">
    <property type="protein sequence ID" value="SMF73049.1"/>
    <property type="molecule type" value="Genomic_DNA"/>
</dbReference>
<evidence type="ECO:0000313" key="2">
    <source>
        <dbReference type="EMBL" id="SMF73049.1"/>
    </source>
</evidence>
<protein>
    <recommendedName>
        <fullName evidence="4">Lipoprotein</fullName>
    </recommendedName>
</protein>
<name>A0A1Y6CM35_9BACT</name>
<dbReference type="AlphaFoldDB" id="A0A1Y6CM35"/>
<dbReference type="Proteomes" id="UP000192907">
    <property type="component" value="Unassembled WGS sequence"/>
</dbReference>
<accession>A0A1Y6CM35</accession>
<proteinExistence type="predicted"/>
<gene>
    <name evidence="2" type="ORF">SAMN06296036_12759</name>
</gene>
<reference evidence="3" key="1">
    <citation type="submission" date="2017-04" db="EMBL/GenBank/DDBJ databases">
        <authorList>
            <person name="Varghese N."/>
            <person name="Submissions S."/>
        </authorList>
    </citation>
    <scope>NUCLEOTIDE SEQUENCE [LARGE SCALE GENOMIC DNA]</scope>
    <source>
        <strain evidence="3">RKEM611</strain>
    </source>
</reference>
<dbReference type="PROSITE" id="PS51257">
    <property type="entry name" value="PROKAR_LIPOPROTEIN"/>
    <property type="match status" value="1"/>
</dbReference>
<feature type="compositionally biased region" description="Acidic residues" evidence="1">
    <location>
        <begin position="119"/>
        <end position="143"/>
    </location>
</feature>
<keyword evidence="3" id="KW-1185">Reference proteome</keyword>
<feature type="region of interest" description="Disordered" evidence="1">
    <location>
        <begin position="119"/>
        <end position="180"/>
    </location>
</feature>
<evidence type="ECO:0008006" key="4">
    <source>
        <dbReference type="Google" id="ProtNLM"/>
    </source>
</evidence>
<dbReference type="RefSeq" id="WP_132324457.1">
    <property type="nucleotide sequence ID" value="NZ_FWZT01000027.1"/>
</dbReference>
<organism evidence="2 3">
    <name type="scientific">Pseudobacteriovorax antillogorgiicola</name>
    <dbReference type="NCBI Taxonomy" id="1513793"/>
    <lineage>
        <taxon>Bacteria</taxon>
        <taxon>Pseudomonadati</taxon>
        <taxon>Bdellovibrionota</taxon>
        <taxon>Oligoflexia</taxon>
        <taxon>Oligoflexales</taxon>
        <taxon>Pseudobacteriovoracaceae</taxon>
        <taxon>Pseudobacteriovorax</taxon>
    </lineage>
</organism>
<feature type="compositionally biased region" description="Acidic residues" evidence="1">
    <location>
        <begin position="164"/>
        <end position="180"/>
    </location>
</feature>
<sequence>MRIINSLGVWSLTLGVGACGDISQLAEQGKTESATKGETNTLDQNRKKFLLADEIKKAQETPQDGQVGNQKSLAILLMLVDPEVAQLIDSFIQTGDEAYLDEIIAIIDDRIWSLFEDSHEDSECEIPTEEEGEEETDTEDSDPAEDHSNDAEEDDAEDQHNENEDGEDTEEADESECDAEEDLVESAVSDISSFVADHYNNDQAIEELKALFPENPSVTQFIDELVAAHKANDTATLDSEAFYEKVFALIEAWEEGVTLALLDRLDALYEKYEVPE</sequence>